<dbReference type="Proteomes" id="UP001595816">
    <property type="component" value="Unassembled WGS sequence"/>
</dbReference>
<accession>A0ABV8LR16</accession>
<proteinExistence type="predicted"/>
<evidence type="ECO:0000313" key="1">
    <source>
        <dbReference type="EMBL" id="MFC4133485.1"/>
    </source>
</evidence>
<gene>
    <name evidence="1" type="ORF">ACFOZ4_22990</name>
</gene>
<name>A0ABV8LR16_9ACTN</name>
<reference evidence="2" key="1">
    <citation type="journal article" date="2019" name="Int. J. Syst. Evol. Microbiol.">
        <title>The Global Catalogue of Microorganisms (GCM) 10K type strain sequencing project: providing services to taxonomists for standard genome sequencing and annotation.</title>
        <authorList>
            <consortium name="The Broad Institute Genomics Platform"/>
            <consortium name="The Broad Institute Genome Sequencing Center for Infectious Disease"/>
            <person name="Wu L."/>
            <person name="Ma J."/>
        </authorList>
    </citation>
    <scope>NUCLEOTIDE SEQUENCE [LARGE SCALE GENOMIC DNA]</scope>
    <source>
        <strain evidence="2">CGMCC 4.7289</strain>
    </source>
</reference>
<protein>
    <submittedName>
        <fullName evidence="1">Uncharacterized protein</fullName>
    </submittedName>
</protein>
<dbReference type="EMBL" id="JBHSAY010000011">
    <property type="protein sequence ID" value="MFC4133485.1"/>
    <property type="molecule type" value="Genomic_DNA"/>
</dbReference>
<organism evidence="1 2">
    <name type="scientific">Hamadaea flava</name>
    <dbReference type="NCBI Taxonomy" id="1742688"/>
    <lineage>
        <taxon>Bacteria</taxon>
        <taxon>Bacillati</taxon>
        <taxon>Actinomycetota</taxon>
        <taxon>Actinomycetes</taxon>
        <taxon>Micromonosporales</taxon>
        <taxon>Micromonosporaceae</taxon>
        <taxon>Hamadaea</taxon>
    </lineage>
</organism>
<keyword evidence="2" id="KW-1185">Reference proteome</keyword>
<dbReference type="Pfam" id="PF15566">
    <property type="entry name" value="Imm32"/>
    <property type="match status" value="2"/>
</dbReference>
<evidence type="ECO:0000313" key="2">
    <source>
        <dbReference type="Proteomes" id="UP001595816"/>
    </source>
</evidence>
<dbReference type="InterPro" id="IPR029083">
    <property type="entry name" value="Imm32"/>
</dbReference>
<dbReference type="RefSeq" id="WP_253753961.1">
    <property type="nucleotide sequence ID" value="NZ_JAMZDZ010000001.1"/>
</dbReference>
<comment type="caution">
    <text evidence="1">The sequence shown here is derived from an EMBL/GenBank/DDBJ whole genome shotgun (WGS) entry which is preliminary data.</text>
</comment>
<sequence>MRDNAAMDHHRRCRLSADDGEVELAGPPAALRALARLLRQHPEPIEVAITGGVVCQEATAGPLLVRLQAGTTLHFSGGREYLDIIWDALDGVAEQTETADDQTVNRHQHIEYLPGDHYRSPDSVPLVIVADWPDAPLP</sequence>